<reference evidence="4" key="1">
    <citation type="journal article" date="2015" name="Chem. Biol.">
        <title>Structure, bioactivity, and resistance mechanism of streptomonomicin, an unusual lasso Peptide from an understudied halophilic actinomycete.</title>
        <authorList>
            <person name="Metelev M."/>
            <person name="Tietz J.I."/>
            <person name="Melby J.O."/>
            <person name="Blair P.M."/>
            <person name="Zhu L."/>
            <person name="Livnat I."/>
            <person name="Severinov K."/>
            <person name="Mitchell D.A."/>
        </authorList>
    </citation>
    <scope>NUCLEOTIDE SEQUENCE [LARGE SCALE GENOMIC DNA]</scope>
    <source>
        <strain evidence="4">YIM 90003</strain>
    </source>
</reference>
<keyword evidence="2" id="KW-0732">Signal</keyword>
<keyword evidence="4" id="KW-1185">Reference proteome</keyword>
<gene>
    <name evidence="3" type="ORF">LP52_25340</name>
</gene>
<protein>
    <submittedName>
        <fullName evidence="3">Uncharacterized protein</fullName>
    </submittedName>
</protein>
<feature type="compositionally biased region" description="Low complexity" evidence="1">
    <location>
        <begin position="133"/>
        <end position="145"/>
    </location>
</feature>
<feature type="region of interest" description="Disordered" evidence="1">
    <location>
        <begin position="124"/>
        <end position="152"/>
    </location>
</feature>
<feature type="chain" id="PRO_5002148408" evidence="2">
    <location>
        <begin position="27"/>
        <end position="152"/>
    </location>
</feature>
<evidence type="ECO:0000313" key="4">
    <source>
        <dbReference type="Proteomes" id="UP000031675"/>
    </source>
</evidence>
<evidence type="ECO:0000256" key="1">
    <source>
        <dbReference type="SAM" id="MobiDB-lite"/>
    </source>
</evidence>
<dbReference type="EMBL" id="JROO01000081">
    <property type="protein sequence ID" value="KIH96384.1"/>
    <property type="molecule type" value="Genomic_DNA"/>
</dbReference>
<organism evidence="3 4">
    <name type="scientific">Streptomonospora alba</name>
    <dbReference type="NCBI Taxonomy" id="183763"/>
    <lineage>
        <taxon>Bacteria</taxon>
        <taxon>Bacillati</taxon>
        <taxon>Actinomycetota</taxon>
        <taxon>Actinomycetes</taxon>
        <taxon>Streptosporangiales</taxon>
        <taxon>Nocardiopsidaceae</taxon>
        <taxon>Streptomonospora</taxon>
    </lineage>
</organism>
<comment type="caution">
    <text evidence="3">The sequence shown here is derived from an EMBL/GenBank/DDBJ whole genome shotgun (WGS) entry which is preliminary data.</text>
</comment>
<dbReference type="PROSITE" id="PS51257">
    <property type="entry name" value="PROKAR_LIPOPROTEIN"/>
    <property type="match status" value="1"/>
</dbReference>
<dbReference type="RefSeq" id="WP_040276943.1">
    <property type="nucleotide sequence ID" value="NZ_JROO01000081.1"/>
</dbReference>
<proteinExistence type="predicted"/>
<accession>A0A0C2FB92</accession>
<evidence type="ECO:0000256" key="2">
    <source>
        <dbReference type="SAM" id="SignalP"/>
    </source>
</evidence>
<feature type="signal peptide" evidence="2">
    <location>
        <begin position="1"/>
        <end position="26"/>
    </location>
</feature>
<name>A0A0C2FB92_9ACTN</name>
<dbReference type="Proteomes" id="UP000031675">
    <property type="component" value="Unassembled WGS sequence"/>
</dbReference>
<dbReference type="AlphaFoldDB" id="A0A0C2FB92"/>
<evidence type="ECO:0000313" key="3">
    <source>
        <dbReference type="EMBL" id="KIH96384.1"/>
    </source>
</evidence>
<sequence length="152" mass="15702">MRTIPRVAAAAGAAALACTLAPTAAAADEAAPAPRVVEKQPTEAGATTLTYNNGSTFTSSAVLDGSFNWTAEFDVGIYSRTYSSPNNGTHTVEVDSITNCPPAYGTALIRLERDELIGWSTEGTRTIDCSGGTARPATTASSSPRPAVPRPR</sequence>